<proteinExistence type="predicted"/>
<dbReference type="RefSeq" id="WP_343978821.1">
    <property type="nucleotide sequence ID" value="NZ_BAAAHK010000017.1"/>
</dbReference>
<protein>
    <submittedName>
        <fullName evidence="1">Uncharacterized protein</fullName>
    </submittedName>
</protein>
<organism evidence="1 2">
    <name type="scientific">Kribbella koreensis</name>
    <dbReference type="NCBI Taxonomy" id="57909"/>
    <lineage>
        <taxon>Bacteria</taxon>
        <taxon>Bacillati</taxon>
        <taxon>Actinomycetota</taxon>
        <taxon>Actinomycetes</taxon>
        <taxon>Propionibacteriales</taxon>
        <taxon>Kribbellaceae</taxon>
        <taxon>Kribbella</taxon>
    </lineage>
</organism>
<sequence>MDVPLTCRSLPGCLEQDFPAYQAAIWAVRVRNHPVVVTADMVVAEVFVDEIFLTGVSTGDREMLGRWFGVVERALGGPDEMLQKFFVDHVVPVVLNTDRRARWTQELAGTLLRARLDAVVGVPWRRQVGGFGPEYEETLGVPLIVSGYVYRDEILLHSARQRRDRTAVPMTRPFARLPARSDAYRVGATVAEMLTILPRTLDEDPQHAVDEFLSYAGIAEWAPFYAESLTVNLQGGADTYALSIWPMHKDRGRTHQGESSSVPDWRDAADLGTAVLTAFRTATVNGRTLSLR</sequence>
<reference evidence="2" key="1">
    <citation type="journal article" date="2019" name="Int. J. Syst. Evol. Microbiol.">
        <title>The Global Catalogue of Microorganisms (GCM) 10K type strain sequencing project: providing services to taxonomists for standard genome sequencing and annotation.</title>
        <authorList>
            <consortium name="The Broad Institute Genomics Platform"/>
            <consortium name="The Broad Institute Genome Sequencing Center for Infectious Disease"/>
            <person name="Wu L."/>
            <person name="Ma J."/>
        </authorList>
    </citation>
    <scope>NUCLEOTIDE SEQUENCE [LARGE SCALE GENOMIC DNA]</scope>
    <source>
        <strain evidence="2">JCM 10977</strain>
    </source>
</reference>
<evidence type="ECO:0000313" key="1">
    <source>
        <dbReference type="EMBL" id="GAA0955812.1"/>
    </source>
</evidence>
<evidence type="ECO:0000313" key="2">
    <source>
        <dbReference type="Proteomes" id="UP001500542"/>
    </source>
</evidence>
<comment type="caution">
    <text evidence="1">The sequence shown here is derived from an EMBL/GenBank/DDBJ whole genome shotgun (WGS) entry which is preliminary data.</text>
</comment>
<name>A0ABP4BW17_9ACTN</name>
<keyword evidence="2" id="KW-1185">Reference proteome</keyword>
<gene>
    <name evidence="1" type="ORF">GCM10009554_64260</name>
</gene>
<dbReference type="EMBL" id="BAAAHK010000017">
    <property type="protein sequence ID" value="GAA0955812.1"/>
    <property type="molecule type" value="Genomic_DNA"/>
</dbReference>
<dbReference type="Proteomes" id="UP001500542">
    <property type="component" value="Unassembled WGS sequence"/>
</dbReference>
<accession>A0ABP4BW17</accession>